<dbReference type="InterPro" id="IPR029045">
    <property type="entry name" value="ClpP/crotonase-like_dom_sf"/>
</dbReference>
<gene>
    <name evidence="3" type="ORF">AcdelDRAFT_2146</name>
</gene>
<dbReference type="PATRIC" id="fig|573060.9.peg.2961"/>
<evidence type="ECO:0000256" key="2">
    <source>
        <dbReference type="RuleBase" id="RU003707"/>
    </source>
</evidence>
<dbReference type="InterPro" id="IPR018376">
    <property type="entry name" value="Enoyl-CoA_hyd/isom_CS"/>
</dbReference>
<dbReference type="Proteomes" id="UP000003856">
    <property type="component" value="Unassembled WGS sequence"/>
</dbReference>
<dbReference type="PANTHER" id="PTHR43802">
    <property type="entry name" value="ENOYL-COA HYDRATASE"/>
    <property type="match status" value="1"/>
</dbReference>
<dbReference type="Pfam" id="PF00378">
    <property type="entry name" value="ECH_1"/>
    <property type="match status" value="1"/>
</dbReference>
<comment type="caution">
    <text evidence="3">The sequence shown here is derived from an EMBL/GenBank/DDBJ whole genome shotgun (WGS) entry which is preliminary data.</text>
</comment>
<keyword evidence="4" id="KW-1185">Reference proteome</keyword>
<dbReference type="RefSeq" id="WP_005796368.1">
    <property type="nucleotide sequence ID" value="NZ_ACQT01000064.1"/>
</dbReference>
<dbReference type="OrthoDB" id="8524220at2"/>
<evidence type="ECO:0000313" key="4">
    <source>
        <dbReference type="Proteomes" id="UP000003856"/>
    </source>
</evidence>
<name>C5T5G6_ACIDE</name>
<proteinExistence type="inferred from homology"/>
<dbReference type="AlphaFoldDB" id="C5T5G6"/>
<sequence>MTHSLLVEDQPSRVRVITLNRPERMNALDGPTLAALELAVRECSEPERDIRVIVIRGTGRAFCAGSDLKWLAESGVLHDPAAHLRNQDRMQSAFEALESARQIVIASINGYAVAGGLELALACDLIVADEDAQIGDEHMRKNLLPSGGSSQRLPRKIGMARAMYYLTTGRRMNGREAERIGLASWAVPGPELDAATLALAQDIATSDAHALASMKFMARRALELPLKDGLQMERWMQFRYRNESPAMLAGVQQFVSGEASSASASN</sequence>
<dbReference type="PROSITE" id="PS00166">
    <property type="entry name" value="ENOYL_COA_HYDRATASE"/>
    <property type="match status" value="1"/>
</dbReference>
<comment type="similarity">
    <text evidence="1 2">Belongs to the enoyl-CoA hydratase/isomerase family.</text>
</comment>
<reference evidence="3 4" key="1">
    <citation type="submission" date="2009-05" db="EMBL/GenBank/DDBJ databases">
        <title>The draft genome of Acidovorax delafieldii 2AN.</title>
        <authorList>
            <consortium name="US DOE Joint Genome Institute (JGI-PGF)"/>
            <person name="Lucas S."/>
            <person name="Copeland A."/>
            <person name="Lapidus A."/>
            <person name="Glavina del Rio T."/>
            <person name="Tice H."/>
            <person name="Bruce D."/>
            <person name="Goodwin L."/>
            <person name="Pitluck S."/>
            <person name="Larimer F."/>
            <person name="Land M.L."/>
            <person name="Hauser L."/>
            <person name="Shelobolina E.S."/>
            <person name="Picardal F."/>
            <person name="Roden E."/>
            <person name="Emerson D."/>
        </authorList>
    </citation>
    <scope>NUCLEOTIDE SEQUENCE [LARGE SCALE GENOMIC DNA]</scope>
    <source>
        <strain evidence="3 4">2AN</strain>
    </source>
</reference>
<dbReference type="CDD" id="cd06558">
    <property type="entry name" value="crotonase-like"/>
    <property type="match status" value="1"/>
</dbReference>
<evidence type="ECO:0000256" key="1">
    <source>
        <dbReference type="ARBA" id="ARBA00005254"/>
    </source>
</evidence>
<evidence type="ECO:0000313" key="3">
    <source>
        <dbReference type="EMBL" id="EER60276.1"/>
    </source>
</evidence>
<dbReference type="EMBL" id="ACQT01000064">
    <property type="protein sequence ID" value="EER60276.1"/>
    <property type="molecule type" value="Genomic_DNA"/>
</dbReference>
<organism evidence="3 4">
    <name type="scientific">Acidovorax delafieldii 2AN</name>
    <dbReference type="NCBI Taxonomy" id="573060"/>
    <lineage>
        <taxon>Bacteria</taxon>
        <taxon>Pseudomonadati</taxon>
        <taxon>Pseudomonadota</taxon>
        <taxon>Betaproteobacteria</taxon>
        <taxon>Burkholderiales</taxon>
        <taxon>Comamonadaceae</taxon>
        <taxon>Acidovorax</taxon>
    </lineage>
</organism>
<protein>
    <submittedName>
        <fullName evidence="3">Enoyl-CoA hydratase/isomerase</fullName>
    </submittedName>
</protein>
<dbReference type="Gene3D" id="3.90.226.10">
    <property type="entry name" value="2-enoyl-CoA Hydratase, Chain A, domain 1"/>
    <property type="match status" value="1"/>
</dbReference>
<accession>C5T5G6</accession>
<dbReference type="PANTHER" id="PTHR43802:SF1">
    <property type="entry name" value="IP11341P-RELATED"/>
    <property type="match status" value="1"/>
</dbReference>
<dbReference type="SUPFAM" id="SSF52096">
    <property type="entry name" value="ClpP/crotonase"/>
    <property type="match status" value="1"/>
</dbReference>
<keyword evidence="3" id="KW-0413">Isomerase</keyword>
<dbReference type="GO" id="GO:0016853">
    <property type="term" value="F:isomerase activity"/>
    <property type="evidence" value="ECO:0007669"/>
    <property type="project" value="UniProtKB-KW"/>
</dbReference>
<dbReference type="InterPro" id="IPR001753">
    <property type="entry name" value="Enoyl-CoA_hydra/iso"/>
</dbReference>